<evidence type="ECO:0000256" key="4">
    <source>
        <dbReference type="ARBA" id="ARBA00022840"/>
    </source>
</evidence>
<dbReference type="GO" id="GO:0140359">
    <property type="term" value="F:ABC-type transporter activity"/>
    <property type="evidence" value="ECO:0007669"/>
    <property type="project" value="InterPro"/>
</dbReference>
<dbReference type="EMBL" id="JASBNA010000002">
    <property type="protein sequence ID" value="KAK7694257.1"/>
    <property type="molecule type" value="Genomic_DNA"/>
</dbReference>
<dbReference type="Gene3D" id="1.20.1560.10">
    <property type="entry name" value="ABC transporter type 1, transmembrane domain"/>
    <property type="match status" value="1"/>
</dbReference>
<evidence type="ECO:0000256" key="1">
    <source>
        <dbReference type="ARBA" id="ARBA00022448"/>
    </source>
</evidence>
<dbReference type="GO" id="GO:0005524">
    <property type="term" value="F:ATP binding"/>
    <property type="evidence" value="ECO:0007669"/>
    <property type="project" value="UniProtKB-KW"/>
</dbReference>
<accession>A0AAW0GVU7</accession>
<evidence type="ECO:0000256" key="5">
    <source>
        <dbReference type="ARBA" id="ARBA00022989"/>
    </source>
</evidence>
<protein>
    <recommendedName>
        <fullName evidence="9">ABC transmembrane type-1 domain-containing protein</fullName>
    </recommendedName>
</protein>
<gene>
    <name evidence="10" type="ORF">QCA50_001437</name>
</gene>
<dbReference type="Pfam" id="PF00664">
    <property type="entry name" value="ABC_membrane"/>
    <property type="match status" value="1"/>
</dbReference>
<keyword evidence="1" id="KW-0813">Transport</keyword>
<feature type="transmembrane region" description="Helical" evidence="8">
    <location>
        <begin position="595"/>
        <end position="616"/>
    </location>
</feature>
<evidence type="ECO:0000256" key="6">
    <source>
        <dbReference type="ARBA" id="ARBA00023136"/>
    </source>
</evidence>
<feature type="transmembrane region" description="Helical" evidence="8">
    <location>
        <begin position="153"/>
        <end position="170"/>
    </location>
</feature>
<dbReference type="Pfam" id="PF00005">
    <property type="entry name" value="ABC_tran"/>
    <property type="match status" value="1"/>
</dbReference>
<keyword evidence="11" id="KW-1185">Reference proteome</keyword>
<reference evidence="10 11" key="1">
    <citation type="submission" date="2022-09" db="EMBL/GenBank/DDBJ databases">
        <authorList>
            <person name="Palmer J.M."/>
        </authorList>
    </citation>
    <scope>NUCLEOTIDE SEQUENCE [LARGE SCALE GENOMIC DNA]</scope>
    <source>
        <strain evidence="10 11">DSM 7382</strain>
    </source>
</reference>
<dbReference type="CDD" id="cd18596">
    <property type="entry name" value="ABC_6TM_VMR1_D1_like"/>
    <property type="match status" value="1"/>
</dbReference>
<feature type="transmembrane region" description="Helical" evidence="8">
    <location>
        <begin position="122"/>
        <end position="141"/>
    </location>
</feature>
<feature type="region of interest" description="Disordered" evidence="7">
    <location>
        <begin position="400"/>
        <end position="466"/>
    </location>
</feature>
<dbReference type="Gene3D" id="3.40.50.300">
    <property type="entry name" value="P-loop containing nucleotide triphosphate hydrolases"/>
    <property type="match status" value="1"/>
</dbReference>
<dbReference type="InterPro" id="IPR027417">
    <property type="entry name" value="P-loop_NTPase"/>
</dbReference>
<dbReference type="InterPro" id="IPR003439">
    <property type="entry name" value="ABC_transporter-like_ATP-bd"/>
</dbReference>
<dbReference type="InterPro" id="IPR036640">
    <property type="entry name" value="ABC1_TM_sf"/>
</dbReference>
<comment type="caution">
    <text evidence="10">The sequence shown here is derived from an EMBL/GenBank/DDBJ whole genome shotgun (WGS) entry which is preliminary data.</text>
</comment>
<feature type="transmembrane region" description="Helical" evidence="8">
    <location>
        <begin position="306"/>
        <end position="326"/>
    </location>
</feature>
<feature type="transmembrane region" description="Helical" evidence="8">
    <location>
        <begin position="487"/>
        <end position="508"/>
    </location>
</feature>
<evidence type="ECO:0000256" key="7">
    <source>
        <dbReference type="SAM" id="MobiDB-lite"/>
    </source>
</evidence>
<evidence type="ECO:0000313" key="11">
    <source>
        <dbReference type="Proteomes" id="UP001385951"/>
    </source>
</evidence>
<dbReference type="InterPro" id="IPR050173">
    <property type="entry name" value="ABC_transporter_C-like"/>
</dbReference>
<organism evidence="10 11">
    <name type="scientific">Cerrena zonata</name>
    <dbReference type="NCBI Taxonomy" id="2478898"/>
    <lineage>
        <taxon>Eukaryota</taxon>
        <taxon>Fungi</taxon>
        <taxon>Dikarya</taxon>
        <taxon>Basidiomycota</taxon>
        <taxon>Agaricomycotina</taxon>
        <taxon>Agaricomycetes</taxon>
        <taxon>Polyporales</taxon>
        <taxon>Cerrenaceae</taxon>
        <taxon>Cerrena</taxon>
    </lineage>
</organism>
<feature type="compositionally biased region" description="Polar residues" evidence="7">
    <location>
        <begin position="440"/>
        <end position="449"/>
    </location>
</feature>
<keyword evidence="2 8" id="KW-0812">Transmembrane</keyword>
<keyword evidence="5 8" id="KW-1133">Transmembrane helix</keyword>
<name>A0AAW0GVU7_9APHY</name>
<keyword evidence="6 8" id="KW-0472">Membrane</keyword>
<dbReference type="PANTHER" id="PTHR24223:SF356">
    <property type="entry name" value="ATP-BINDING CASSETTE TRANSPORTER ABC4"/>
    <property type="match status" value="1"/>
</dbReference>
<dbReference type="InterPro" id="IPR011527">
    <property type="entry name" value="ABC1_TM_dom"/>
</dbReference>
<dbReference type="PROSITE" id="PS50929">
    <property type="entry name" value="ABC_TM1F"/>
    <property type="match status" value="1"/>
</dbReference>
<dbReference type="GO" id="GO:0016020">
    <property type="term" value="C:membrane"/>
    <property type="evidence" value="ECO:0007669"/>
    <property type="project" value="InterPro"/>
</dbReference>
<feature type="transmembrane region" description="Helical" evidence="8">
    <location>
        <begin position="190"/>
        <end position="210"/>
    </location>
</feature>
<sequence>MILRGGQVVLTAPTSTLVLFEGSERDASWQNTLLYPSYVAGASTLLLFGHSIAIACYSREQNSEAVGGIATRIRKHISGNGGLIIFTFRLSRLVACLALAALSLASLGEIKSGLRPDIANPAFVQGTLCATFVYASFLAVLTVTTRMPWNSIVAKHLVVVLLAAWGVYFYRDLWPLATFTLKPEDASEGSLLWVKVALLTFAAAIVPITMPRQYIPFDPANPSEEPHPEQTTSWLNLILFNYLTPLVIKGYKQPHLTIDDMSPMNDRDKIENMVQLHYPSLDPIRNKKKSHIFFGLILKAFPREHLGMVFSLFLRVLGSFAAPIGIRNLLWYLESGGKDATVRPWFWVTWLFFGPVFQSIAFNLALWFWLAILVKAQSLTTQLIFDHALRMRVHVESKEHTEADTRATVDPQVSEQEQSEVGSETGESSSSTAVPEQDHSPTTSGSATPKNKKESATSDTKPDTNNIAGRLNNLISGDMSSLQGGQAFVFITFYVPCQLTFSLIYLYTLLGWSIFPGIAAMILLSPLPGLIVKRLASLQAEKMKKSDSRVQSVTEAMNVIRMIKLFGWEDKMSTLLDEKRTEELIYVRRSRFWELANMHISAFIPYMTMLATYGVYTTLMGRDLSASRVFASMLVFETVQEHFHGIFYLIPNLIRGDRTARDFYGAVLNSHSTAKVSLDRINDFLYKTELLDEFSEDSVDAVLVQPSSDIFIRQAAFTWSKNGSDDIESTSRSHRKFVLRVENEVVFKPGCVNIVIGQTGVGKTSLLMALLGEMHYIPLGSQAAVSLPREKGVAYHAQESWVLNETIRNNILFGAPYDEERYNAVIEQCALKRDLELFDAGDQTEVGEKGLTLSGGQKVCICLSLVMLFGSIYLCRLV</sequence>
<feature type="transmembrane region" description="Helical" evidence="8">
    <location>
        <begin position="346"/>
        <end position="374"/>
    </location>
</feature>
<dbReference type="PANTHER" id="PTHR24223">
    <property type="entry name" value="ATP-BINDING CASSETTE SUB-FAMILY C"/>
    <property type="match status" value="1"/>
</dbReference>
<evidence type="ECO:0000256" key="8">
    <source>
        <dbReference type="SAM" id="Phobius"/>
    </source>
</evidence>
<dbReference type="AlphaFoldDB" id="A0AAW0GVU7"/>
<feature type="transmembrane region" description="Helical" evidence="8">
    <location>
        <begin position="514"/>
        <end position="536"/>
    </location>
</feature>
<feature type="compositionally biased region" description="Low complexity" evidence="7">
    <location>
        <begin position="413"/>
        <end position="432"/>
    </location>
</feature>
<dbReference type="GO" id="GO:0016887">
    <property type="term" value="F:ATP hydrolysis activity"/>
    <property type="evidence" value="ECO:0007669"/>
    <property type="project" value="InterPro"/>
</dbReference>
<evidence type="ECO:0000259" key="9">
    <source>
        <dbReference type="PROSITE" id="PS50929"/>
    </source>
</evidence>
<dbReference type="SUPFAM" id="SSF90123">
    <property type="entry name" value="ABC transporter transmembrane region"/>
    <property type="match status" value="1"/>
</dbReference>
<dbReference type="SUPFAM" id="SSF52540">
    <property type="entry name" value="P-loop containing nucleoside triphosphate hydrolases"/>
    <property type="match status" value="1"/>
</dbReference>
<dbReference type="Proteomes" id="UP001385951">
    <property type="component" value="Unassembled WGS sequence"/>
</dbReference>
<feature type="domain" description="ABC transmembrane type-1" evidence="9">
    <location>
        <begin position="468"/>
        <end position="655"/>
    </location>
</feature>
<evidence type="ECO:0000256" key="2">
    <source>
        <dbReference type="ARBA" id="ARBA00022692"/>
    </source>
</evidence>
<evidence type="ECO:0000256" key="3">
    <source>
        <dbReference type="ARBA" id="ARBA00022741"/>
    </source>
</evidence>
<keyword evidence="3" id="KW-0547">Nucleotide-binding</keyword>
<feature type="compositionally biased region" description="Basic and acidic residues" evidence="7">
    <location>
        <begin position="451"/>
        <end position="462"/>
    </location>
</feature>
<feature type="transmembrane region" description="Helical" evidence="8">
    <location>
        <begin position="79"/>
        <end position="102"/>
    </location>
</feature>
<evidence type="ECO:0000313" key="10">
    <source>
        <dbReference type="EMBL" id="KAK7694257.1"/>
    </source>
</evidence>
<feature type="transmembrane region" description="Helical" evidence="8">
    <location>
        <begin position="38"/>
        <end position="58"/>
    </location>
</feature>
<keyword evidence="4" id="KW-0067">ATP-binding</keyword>
<proteinExistence type="predicted"/>